<gene>
    <name evidence="2" type="ORF">SPACI_002590</name>
</gene>
<feature type="domain" description="MobA-like NTP transferase" evidence="1">
    <location>
        <begin position="4"/>
        <end position="131"/>
    </location>
</feature>
<sequence>MVDAIILAGGENNADLNRYTSQPYEAMIDIGGKPMVEFVARALAASGHISRIFVAGPARELRKCTFPDNTIIVNSGQTIMETISLGMKALSHQNLTLVVTADIPLLTPTALDDFLNQCAGIEADVYYPVVTRSDHEQRFPGNKRTYVRLQEGTFTGGNIFLVNPRIVPQCVEIAERIIADRKNPFRLCCHLGWTFVVQFILGTLKLKQVESRVSEILGIKGAVIRSPYAELGIDVDKPSDLDLVRNCITQSC</sequence>
<proteinExistence type="predicted"/>
<dbReference type="RefSeq" id="WP_093796189.1">
    <property type="nucleotide sequence ID" value="NZ_CP155571.1"/>
</dbReference>
<evidence type="ECO:0000313" key="2">
    <source>
        <dbReference type="EMBL" id="XFO70271.1"/>
    </source>
</evidence>
<evidence type="ECO:0000259" key="1">
    <source>
        <dbReference type="Pfam" id="PF12804"/>
    </source>
</evidence>
<reference evidence="2" key="1">
    <citation type="submission" date="2024-05" db="EMBL/GenBank/DDBJ databases">
        <title>Isolation and characterization of Sporomusa carbonis sp. nov., a carboxydotrophic hydrogenogen in the genus of Sporomusa isolated from a charcoal burning pile.</title>
        <authorList>
            <person name="Boeer T."/>
            <person name="Rosenbaum F."/>
            <person name="Eysell L."/>
            <person name="Mueller V."/>
            <person name="Daniel R."/>
            <person name="Poehlein A."/>
        </authorList>
    </citation>
    <scope>NUCLEOTIDE SEQUENCE [LARGE SCALE GENOMIC DNA]</scope>
    <source>
        <strain evidence="2">DSM 3132</strain>
    </source>
</reference>
<dbReference type="InterPro" id="IPR025877">
    <property type="entry name" value="MobA-like_NTP_Trfase"/>
</dbReference>
<organism evidence="2 3">
    <name type="scientific">Sporomusa acidovorans (strain ATCC 49682 / DSM 3132 / Mol)</name>
    <dbReference type="NCBI Taxonomy" id="1123286"/>
    <lineage>
        <taxon>Bacteria</taxon>
        <taxon>Bacillati</taxon>
        <taxon>Bacillota</taxon>
        <taxon>Negativicutes</taxon>
        <taxon>Selenomonadales</taxon>
        <taxon>Sporomusaceae</taxon>
        <taxon>Sporomusa</taxon>
    </lineage>
</organism>
<name>A0ABZ3IX48_SPOA4</name>
<keyword evidence="3" id="KW-1185">Reference proteome</keyword>
<protein>
    <recommendedName>
        <fullName evidence="1">MobA-like NTP transferase domain-containing protein</fullName>
    </recommendedName>
</protein>
<dbReference type="Proteomes" id="UP000216052">
    <property type="component" value="Chromosome"/>
</dbReference>
<dbReference type="Pfam" id="PF12804">
    <property type="entry name" value="NTP_transf_3"/>
    <property type="match status" value="1"/>
</dbReference>
<dbReference type="EMBL" id="CP155571">
    <property type="protein sequence ID" value="XFO70271.1"/>
    <property type="molecule type" value="Genomic_DNA"/>
</dbReference>
<evidence type="ECO:0000313" key="3">
    <source>
        <dbReference type="Proteomes" id="UP000216052"/>
    </source>
</evidence>
<accession>A0ABZ3IX48</accession>
<dbReference type="InterPro" id="IPR029044">
    <property type="entry name" value="Nucleotide-diphossugar_trans"/>
</dbReference>
<dbReference type="SUPFAM" id="SSF53448">
    <property type="entry name" value="Nucleotide-diphospho-sugar transferases"/>
    <property type="match status" value="1"/>
</dbReference>
<dbReference type="Gene3D" id="3.90.550.10">
    <property type="entry name" value="Spore Coat Polysaccharide Biosynthesis Protein SpsA, Chain A"/>
    <property type="match status" value="1"/>
</dbReference>